<keyword evidence="1" id="KW-0479">Metal-binding</keyword>
<feature type="domain" description="C2H2-type" evidence="2">
    <location>
        <begin position="37"/>
        <end position="65"/>
    </location>
</feature>
<accession>A0A7S0XNQ6</accession>
<dbReference type="InterPro" id="IPR013087">
    <property type="entry name" value="Znf_C2H2_type"/>
</dbReference>
<keyword evidence="1" id="KW-0862">Zinc</keyword>
<name>A0A7S0XNQ6_9RHOD</name>
<dbReference type="SMART" id="SM00355">
    <property type="entry name" value="ZnF_C2H2"/>
    <property type="match status" value="2"/>
</dbReference>
<dbReference type="PROSITE" id="PS00028">
    <property type="entry name" value="ZINC_FINGER_C2H2_1"/>
    <property type="match status" value="1"/>
</dbReference>
<protein>
    <recommendedName>
        <fullName evidence="2">C2H2-type domain-containing protein</fullName>
    </recommendedName>
</protein>
<keyword evidence="1" id="KW-0863">Zinc-finger</keyword>
<dbReference type="Gene3D" id="3.30.160.60">
    <property type="entry name" value="Classic Zinc Finger"/>
    <property type="match status" value="1"/>
</dbReference>
<evidence type="ECO:0000259" key="2">
    <source>
        <dbReference type="PROSITE" id="PS50157"/>
    </source>
</evidence>
<gene>
    <name evidence="3" type="ORF">EMAD1354_LOCUS2650</name>
</gene>
<dbReference type="AlphaFoldDB" id="A0A7S0XNQ6"/>
<sequence>MVKRARDVREEVLVEEDESVKEGGDARSVVESGGWELQCFLCRAQFSSRTELREHAESSHIGAAADQQKKRQNIVAARMDRSPDSADEGLALLRHEREEGCIGTGAECASQDAARRRLSWMLASMEKRRQLPASVSPAVSPDLGESRPVSCTQCTEQFMTLRELKRHAIFHHSAAFWQHEEQN</sequence>
<evidence type="ECO:0000313" key="3">
    <source>
        <dbReference type="EMBL" id="CAD8726569.1"/>
    </source>
</evidence>
<evidence type="ECO:0000256" key="1">
    <source>
        <dbReference type="PROSITE-ProRule" id="PRU00042"/>
    </source>
</evidence>
<dbReference type="PROSITE" id="PS50157">
    <property type="entry name" value="ZINC_FINGER_C2H2_2"/>
    <property type="match status" value="1"/>
</dbReference>
<reference evidence="3" key="1">
    <citation type="submission" date="2021-01" db="EMBL/GenBank/DDBJ databases">
        <authorList>
            <person name="Corre E."/>
            <person name="Pelletier E."/>
            <person name="Niang G."/>
            <person name="Scheremetjew M."/>
            <person name="Finn R."/>
            <person name="Kale V."/>
            <person name="Holt S."/>
            <person name="Cochrane G."/>
            <person name="Meng A."/>
            <person name="Brown T."/>
            <person name="Cohen L."/>
        </authorList>
    </citation>
    <scope>NUCLEOTIDE SEQUENCE</scope>
    <source>
        <strain evidence="3">CCMP3276</strain>
    </source>
</reference>
<dbReference type="EMBL" id="HBFE01004053">
    <property type="protein sequence ID" value="CAD8726569.1"/>
    <property type="molecule type" value="Transcribed_RNA"/>
</dbReference>
<organism evidence="3">
    <name type="scientific">Erythrolobus madagascarensis</name>
    <dbReference type="NCBI Taxonomy" id="708628"/>
    <lineage>
        <taxon>Eukaryota</taxon>
        <taxon>Rhodophyta</taxon>
        <taxon>Bangiophyceae</taxon>
        <taxon>Porphyridiales</taxon>
        <taxon>Porphyridiaceae</taxon>
        <taxon>Erythrolobus</taxon>
    </lineage>
</organism>
<proteinExistence type="predicted"/>
<dbReference type="GO" id="GO:0008270">
    <property type="term" value="F:zinc ion binding"/>
    <property type="evidence" value="ECO:0007669"/>
    <property type="project" value="UniProtKB-KW"/>
</dbReference>